<gene>
    <name evidence="1" type="ORF">CJD36_011470</name>
</gene>
<protein>
    <submittedName>
        <fullName evidence="1">Uncharacterized protein</fullName>
    </submittedName>
</protein>
<organism evidence="1 2">
    <name type="scientific">Flavipsychrobacter stenotrophus</name>
    <dbReference type="NCBI Taxonomy" id="2077091"/>
    <lineage>
        <taxon>Bacteria</taxon>
        <taxon>Pseudomonadati</taxon>
        <taxon>Bacteroidota</taxon>
        <taxon>Chitinophagia</taxon>
        <taxon>Chitinophagales</taxon>
        <taxon>Chitinophagaceae</taxon>
        <taxon>Flavipsychrobacter</taxon>
    </lineage>
</organism>
<keyword evidence="2" id="KW-1185">Reference proteome</keyword>
<proteinExistence type="predicted"/>
<dbReference type="Proteomes" id="UP000239872">
    <property type="component" value="Unassembled WGS sequence"/>
</dbReference>
<dbReference type="EMBL" id="PPSL01000003">
    <property type="protein sequence ID" value="PQJ10585.1"/>
    <property type="molecule type" value="Genomic_DNA"/>
</dbReference>
<name>A0A2S7SVF3_9BACT</name>
<evidence type="ECO:0000313" key="1">
    <source>
        <dbReference type="EMBL" id="PQJ10585.1"/>
    </source>
</evidence>
<reference evidence="1 2" key="1">
    <citation type="submission" date="2018-01" db="EMBL/GenBank/DDBJ databases">
        <title>A novel member of the phylum Bacteroidetes isolated from glacier ice.</title>
        <authorList>
            <person name="Liu Q."/>
            <person name="Xin Y.-H."/>
        </authorList>
    </citation>
    <scope>NUCLEOTIDE SEQUENCE [LARGE SCALE GENOMIC DNA]</scope>
    <source>
        <strain evidence="1 2">RB1R16</strain>
    </source>
</reference>
<sequence>MSIPNTFDADPLVGKTISRIIFDFIEERSNEVVLLYHCEYIDKKQKGRDRIFQEWYDNSPAKELVIKKRIEINQTDSSGNRISFFMGYLVSGKNRNKLKIDEEFSTFADKLIAGKP</sequence>
<evidence type="ECO:0000313" key="2">
    <source>
        <dbReference type="Proteomes" id="UP000239872"/>
    </source>
</evidence>
<accession>A0A2S7SVF3</accession>
<dbReference type="Pfam" id="PF19666">
    <property type="entry name" value="DUF6169"/>
    <property type="match status" value="1"/>
</dbReference>
<dbReference type="AlphaFoldDB" id="A0A2S7SVF3"/>
<dbReference type="InterPro" id="IPR046167">
    <property type="entry name" value="DUF6169"/>
</dbReference>
<comment type="caution">
    <text evidence="1">The sequence shown here is derived from an EMBL/GenBank/DDBJ whole genome shotgun (WGS) entry which is preliminary data.</text>
</comment>